<feature type="domain" description="Methyltransferase type 11" evidence="1">
    <location>
        <begin position="77"/>
        <end position="168"/>
    </location>
</feature>
<protein>
    <submittedName>
        <fullName evidence="2">Methyltransferase family protein</fullName>
    </submittedName>
</protein>
<accession>A0A4R3XQL6</accession>
<name>A0A4R3XQL6_9PROT</name>
<evidence type="ECO:0000313" key="3">
    <source>
        <dbReference type="Proteomes" id="UP000295367"/>
    </source>
</evidence>
<dbReference type="EMBL" id="SMCO01000036">
    <property type="protein sequence ID" value="TCV79103.1"/>
    <property type="molecule type" value="Genomic_DNA"/>
</dbReference>
<comment type="caution">
    <text evidence="2">The sequence shown here is derived from an EMBL/GenBank/DDBJ whole genome shotgun (WGS) entry which is preliminary data.</text>
</comment>
<dbReference type="InterPro" id="IPR029063">
    <property type="entry name" value="SAM-dependent_MTases_sf"/>
</dbReference>
<dbReference type="RefSeq" id="WP_124946050.1">
    <property type="nucleotide sequence ID" value="NZ_BHVT01000021.1"/>
</dbReference>
<dbReference type="GO" id="GO:0008757">
    <property type="term" value="F:S-adenosylmethionine-dependent methyltransferase activity"/>
    <property type="evidence" value="ECO:0007669"/>
    <property type="project" value="InterPro"/>
</dbReference>
<dbReference type="OrthoDB" id="8564939at2"/>
<evidence type="ECO:0000313" key="2">
    <source>
        <dbReference type="EMBL" id="TCV79103.1"/>
    </source>
</evidence>
<keyword evidence="3" id="KW-1185">Reference proteome</keyword>
<dbReference type="AlphaFoldDB" id="A0A4R3XQL6"/>
<evidence type="ECO:0000259" key="1">
    <source>
        <dbReference type="Pfam" id="PF08241"/>
    </source>
</evidence>
<keyword evidence="2" id="KW-0808">Transferase</keyword>
<dbReference type="Proteomes" id="UP000295367">
    <property type="component" value="Unassembled WGS sequence"/>
</dbReference>
<keyword evidence="2" id="KW-0489">Methyltransferase</keyword>
<gene>
    <name evidence="2" type="ORF">EDC63_13610</name>
</gene>
<proteinExistence type="predicted"/>
<sequence length="268" mass="30294">MNSSTSSHFSDNVSDNVNEDEAHALLLKHFTPIYKDRVNGYIEGVLAIEPYRGRFDYLRVIIGTEHFHQETQVLISGYGAGSEMIVARQAGLGNIFGVEVEQIWMEVTQKRLAFFPKMYPTHYDGTILPYTDSQFDILMSGHVIEHSRNPQLYLHECMRVLTIGGYLSLEFPHRYHHTELHTQLPSLEWLPHKMRNSALNALSGRFSPLSSGVKARYASIVSTHLQQISMGSVRDWLKSSGYSHTILDTTKAAPGIIRCAIRKDACVS</sequence>
<dbReference type="SUPFAM" id="SSF53335">
    <property type="entry name" value="S-adenosyl-L-methionine-dependent methyltransferases"/>
    <property type="match status" value="1"/>
</dbReference>
<organism evidence="2 3">
    <name type="scientific">Sulfurirhabdus autotrophica</name>
    <dbReference type="NCBI Taxonomy" id="1706046"/>
    <lineage>
        <taxon>Bacteria</taxon>
        <taxon>Pseudomonadati</taxon>
        <taxon>Pseudomonadota</taxon>
        <taxon>Betaproteobacteria</taxon>
        <taxon>Nitrosomonadales</taxon>
        <taxon>Sulfuricellaceae</taxon>
        <taxon>Sulfurirhabdus</taxon>
    </lineage>
</organism>
<dbReference type="Gene3D" id="3.40.50.150">
    <property type="entry name" value="Vaccinia Virus protein VP39"/>
    <property type="match status" value="1"/>
</dbReference>
<dbReference type="InterPro" id="IPR013216">
    <property type="entry name" value="Methyltransf_11"/>
</dbReference>
<dbReference type="Pfam" id="PF08241">
    <property type="entry name" value="Methyltransf_11"/>
    <property type="match status" value="1"/>
</dbReference>
<reference evidence="2 3" key="1">
    <citation type="submission" date="2019-03" db="EMBL/GenBank/DDBJ databases">
        <title>Genomic Encyclopedia of Type Strains, Phase IV (KMG-IV): sequencing the most valuable type-strain genomes for metagenomic binning, comparative biology and taxonomic classification.</title>
        <authorList>
            <person name="Goeker M."/>
        </authorList>
    </citation>
    <scope>NUCLEOTIDE SEQUENCE [LARGE SCALE GENOMIC DNA]</scope>
    <source>
        <strain evidence="2 3">DSM 100309</strain>
    </source>
</reference>
<dbReference type="GO" id="GO:0032259">
    <property type="term" value="P:methylation"/>
    <property type="evidence" value="ECO:0007669"/>
    <property type="project" value="UniProtKB-KW"/>
</dbReference>